<feature type="compositionally biased region" description="Polar residues" evidence="8">
    <location>
        <begin position="649"/>
        <end position="664"/>
    </location>
</feature>
<feature type="compositionally biased region" description="Polar residues" evidence="8">
    <location>
        <begin position="1305"/>
        <end position="1315"/>
    </location>
</feature>
<feature type="compositionally biased region" description="Low complexity" evidence="8">
    <location>
        <begin position="889"/>
        <end position="906"/>
    </location>
</feature>
<evidence type="ECO:0000313" key="10">
    <source>
        <dbReference type="EMBL" id="KJR88813.1"/>
    </source>
</evidence>
<feature type="compositionally biased region" description="Acidic residues" evidence="8">
    <location>
        <begin position="233"/>
        <end position="242"/>
    </location>
</feature>
<feature type="region of interest" description="Disordered" evidence="8">
    <location>
        <begin position="795"/>
        <end position="818"/>
    </location>
</feature>
<dbReference type="RefSeq" id="XP_016591489.1">
    <property type="nucleotide sequence ID" value="XM_016733539.1"/>
</dbReference>
<feature type="compositionally biased region" description="Basic and acidic residues" evidence="8">
    <location>
        <begin position="938"/>
        <end position="987"/>
    </location>
</feature>
<feature type="region of interest" description="Disordered" evidence="8">
    <location>
        <begin position="1491"/>
        <end position="1545"/>
    </location>
</feature>
<keyword evidence="4" id="KW-0963">Cytoplasm</keyword>
<gene>
    <name evidence="10" type="ORF">SPSK_06865</name>
</gene>
<dbReference type="OrthoDB" id="6123at2759"/>
<dbReference type="GeneID" id="27668816"/>
<dbReference type="Proteomes" id="UP000033710">
    <property type="component" value="Unassembled WGS sequence"/>
</dbReference>
<protein>
    <submittedName>
        <fullName evidence="10">Inner centromere ark-binding protein region protein</fullName>
    </submittedName>
</protein>
<reference evidence="10 11" key="2">
    <citation type="journal article" date="2015" name="Eukaryot. Cell">
        <title>Asexual propagation of a virulent clone complex in a human and feline outbreak of sporotrichosis.</title>
        <authorList>
            <person name="Teixeira Mde M."/>
            <person name="Rodrigues A.M."/>
            <person name="Tsui C.K."/>
            <person name="de Almeida L.G."/>
            <person name="Van Diepeningen A.D."/>
            <person name="van den Ende B.G."/>
            <person name="Fernandes G.F."/>
            <person name="Kano R."/>
            <person name="Hamelin R.C."/>
            <person name="Lopes-Bezerra L.M."/>
            <person name="Vasconcelos A.T."/>
            <person name="de Hoog S."/>
            <person name="de Camargo Z.P."/>
            <person name="Felipe M.S."/>
        </authorList>
    </citation>
    <scope>NUCLEOTIDE SEQUENCE [LARGE SCALE GENOMIC DNA]</scope>
    <source>
        <strain evidence="10 11">1099-18</strain>
    </source>
</reference>
<feature type="compositionally biased region" description="Polar residues" evidence="8">
    <location>
        <begin position="139"/>
        <end position="150"/>
    </location>
</feature>
<feature type="compositionally biased region" description="Polar residues" evidence="8">
    <location>
        <begin position="1169"/>
        <end position="1180"/>
    </location>
</feature>
<dbReference type="GO" id="GO:0005634">
    <property type="term" value="C:nucleus"/>
    <property type="evidence" value="ECO:0007669"/>
    <property type="project" value="UniProtKB-SubCell"/>
</dbReference>
<feature type="compositionally biased region" description="Low complexity" evidence="8">
    <location>
        <begin position="758"/>
        <end position="770"/>
    </location>
</feature>
<feature type="compositionally biased region" description="Low complexity" evidence="8">
    <location>
        <begin position="1009"/>
        <end position="1022"/>
    </location>
</feature>
<feature type="compositionally biased region" description="Low complexity" evidence="8">
    <location>
        <begin position="1134"/>
        <end position="1145"/>
    </location>
</feature>
<dbReference type="PANTHER" id="PTHR13142:SF1">
    <property type="entry name" value="INNER CENTROMERE PROTEIN"/>
    <property type="match status" value="1"/>
</dbReference>
<dbReference type="InterPro" id="IPR005635">
    <property type="entry name" value="Inner_centromere_prot_ARK-bd"/>
</dbReference>
<feature type="compositionally biased region" description="Acidic residues" evidence="8">
    <location>
        <begin position="468"/>
        <end position="480"/>
    </location>
</feature>
<feature type="compositionally biased region" description="Basic and acidic residues" evidence="8">
    <location>
        <begin position="918"/>
        <end position="931"/>
    </location>
</feature>
<feature type="compositionally biased region" description="Polar residues" evidence="8">
    <location>
        <begin position="1090"/>
        <end position="1106"/>
    </location>
</feature>
<feature type="compositionally biased region" description="Polar residues" evidence="8">
    <location>
        <begin position="1280"/>
        <end position="1289"/>
    </location>
</feature>
<evidence type="ECO:0000256" key="6">
    <source>
        <dbReference type="ARBA" id="ARBA00023212"/>
    </source>
</evidence>
<evidence type="ECO:0000256" key="2">
    <source>
        <dbReference type="ARBA" id="ARBA00004186"/>
    </source>
</evidence>
<dbReference type="GO" id="GO:0007059">
    <property type="term" value="P:chromosome segregation"/>
    <property type="evidence" value="ECO:0007669"/>
    <property type="project" value="UniProtKB-KW"/>
</dbReference>
<feature type="compositionally biased region" description="Polar residues" evidence="8">
    <location>
        <begin position="190"/>
        <end position="200"/>
    </location>
</feature>
<evidence type="ECO:0000256" key="4">
    <source>
        <dbReference type="ARBA" id="ARBA00022490"/>
    </source>
</evidence>
<feature type="region of interest" description="Disordered" evidence="8">
    <location>
        <begin position="139"/>
        <end position="260"/>
    </location>
</feature>
<keyword evidence="7" id="KW-0539">Nucleus</keyword>
<name>A0A0F2MGI0_SPOSC</name>
<feature type="compositionally biased region" description="Acidic residues" evidence="8">
    <location>
        <begin position="672"/>
        <end position="682"/>
    </location>
</feature>
<dbReference type="VEuPathDB" id="FungiDB:SPSK_06865"/>
<feature type="compositionally biased region" description="Acidic residues" evidence="8">
    <location>
        <begin position="500"/>
        <end position="510"/>
    </location>
</feature>
<dbReference type="GO" id="GO:0005819">
    <property type="term" value="C:spindle"/>
    <property type="evidence" value="ECO:0007669"/>
    <property type="project" value="UniProtKB-SubCell"/>
</dbReference>
<feature type="compositionally biased region" description="Low complexity" evidence="8">
    <location>
        <begin position="201"/>
        <end position="215"/>
    </location>
</feature>
<sequence length="1644" mass="176758">MAMRGPRHPIGAAPWIAEERTTALHIAQSEVDEFMFSAKNELDWLNEHMAEIFSENQMCVRCLVEVVWSDGLEISNACLLIRNVADIFKTPGKLRGKTPRTARKANKADIRAEKPLTDVFSSTPKGAPNPFAVSKLTSIQQQQRRQSPTFTVAEDKPAPPRKSPSPSPQRVVPAKTAAAATAKAKTVAASSQNTKKATSRTVAPVAAKPTKAASSLIDSGYHGSQSQDVAFGYDDDEDELAGDDMSTQPFSQPTRPVTPEVIVRKPVPAKVLDKQKGAATTTTAAASAADLAMSPDVMADHPSPTQPTVEPTFHSAKEEQTAVMAPAAPPADKPGSPSPDTEVLSSSPFCPVESPSSARPTKAASPVKAPTVASPTRKPVPAPSSPLQSTTPACPPPRELLSAMGASAPTASVASPAQAFVNVPPAVPTPPMASVPAFIAEKRAAIASSWQYKEVVGKEVEDVVVYEEEAHDDMVEDNAVAEEGVLQPRKEQEQEREQEQEQEQDEEEVKEETAARSPSDPSSPVRPMVRKSSMNFASLPARAPFTSNKSLGGAGAGLARVDQSRTSYYNRPTGGKSIGNVRMENDDDQDDERNAGVNNEASGEKDMAAHNKTYAQRLHDRISMLGKSQANAPRPSKSLAALAHHQETKAQQQKSLSPKRTATSVAAPGAFPEDEEDDDDDWIVPPANAVAASTSPAKSHAMVPSPTTEGADTPGAQTEFVLPKQRLQDVSRPASPKKVQAPIIPERTTSTVTGHMKSVSVPSLPVSDSSALTTTKPISVSNPANAAHVVLGALSELQDRPPSPSKSPSRNYRDSPLKHVKNKLSSILKTSKGLLASSAALSAEGKSSLLSPSSTRLGLLMGPSTDSLTFKSRNDSTADLARPDLSRQTSATTTVSTTSSASAASAPSDVPSNQESPARPEKSPVRSESPTRPRKTRASTERERREMKHREKELKEVQRMAEQMGKLEKMREKEREKARVFVEEQEKAAATVENPAQTPAQRELRGHKQAQPQQQPKSLPQSVADRDDDMDELSQQPPPKPKPESSSPSRVAAKPTRTSPRKAKQQQADNDVDMTDAPASMLPPAPPAHNTVTANSSVPRSAQSTRAIRRPIKPTKDAPAKTKQAPTVIRVNTSSSQQHQQQSSQFHPSNSILAASLHETLVGPPQLKNKASTASLHTKPSLQSLKSSVSSTGRPKALELAAKRKEVEEREAQRKRDAKAEIERKRAALQEQEEQRKQELQKQREREREREQAAAEAAAAKKRQAAIEKAKQTRAPPPVQRTQLPSGPSTDYGRSEAQPPRPQSRLATATGTSMHRSQEEQHRPVNAVLSHTGKAMSKRPLPGTDTYESQNHGRPGTAGGNGGGGNMPSYQHKDAKRIRMSEEFDEDELEMGGHAVRVSSIKGPPIRPSQGFKKDLPNKPVFGNGYSTAQTNVSRDLFKSTVTAQHNYQTKTAHPMDMAQVSKAAISFAPSGNGATSAAAAVAVAAASQGTHKTPLRPAGAPQAGKSTAKSAAKSVGKSAAKSSPRFPNGDAIELPDIQTDDEDSEEEVVNAAPWADSPDLRRALMRQETVDPFQVFGPPGPLNMEEVFNKSKDRWHKFRARGSSANWSGIDRLTDDDIRKDLAARDKIRREGGWSYELGKDML</sequence>
<feature type="region of interest" description="Disordered" evidence="8">
    <location>
        <begin position="468"/>
        <end position="783"/>
    </location>
</feature>
<reference evidence="10 11" key="1">
    <citation type="journal article" date="2014" name="BMC Genomics">
        <title>Comparative genomics of the major fungal agents of human and animal Sporotrichosis: Sporothrix schenckii and Sporothrix brasiliensis.</title>
        <authorList>
            <person name="Teixeira M.M."/>
            <person name="de Almeida L.G."/>
            <person name="Kubitschek-Barreira P."/>
            <person name="Alves F.L."/>
            <person name="Kioshima E.S."/>
            <person name="Abadio A.K."/>
            <person name="Fernandes L."/>
            <person name="Derengowski L.S."/>
            <person name="Ferreira K.S."/>
            <person name="Souza R.C."/>
            <person name="Ruiz J.C."/>
            <person name="de Andrade N.C."/>
            <person name="Paes H.C."/>
            <person name="Nicola A.M."/>
            <person name="Albuquerque P."/>
            <person name="Gerber A.L."/>
            <person name="Martins V.P."/>
            <person name="Peconick L.D."/>
            <person name="Neto A.V."/>
            <person name="Chaucanez C.B."/>
            <person name="Silva P.A."/>
            <person name="Cunha O.L."/>
            <person name="de Oliveira F.F."/>
            <person name="dos Santos T.C."/>
            <person name="Barros A.L."/>
            <person name="Soares M.A."/>
            <person name="de Oliveira L.M."/>
            <person name="Marini M.M."/>
            <person name="Villalobos-Duno H."/>
            <person name="Cunha M.M."/>
            <person name="de Hoog S."/>
            <person name="da Silveira J.F."/>
            <person name="Henrissat B."/>
            <person name="Nino-Vega G.A."/>
            <person name="Cisalpino P.S."/>
            <person name="Mora-Montes H.M."/>
            <person name="Almeida S.R."/>
            <person name="Stajich J.E."/>
            <person name="Lopes-Bezerra L.M."/>
            <person name="Vasconcelos A.T."/>
            <person name="Felipe M.S."/>
        </authorList>
    </citation>
    <scope>NUCLEOTIDE SEQUENCE [LARGE SCALE GENOMIC DNA]</scope>
    <source>
        <strain evidence="10 11">1099-18</strain>
    </source>
</reference>
<feature type="compositionally biased region" description="Basic and acidic residues" evidence="8">
    <location>
        <begin position="1201"/>
        <end position="1253"/>
    </location>
</feature>
<comment type="caution">
    <text evidence="10">The sequence shown here is derived from an EMBL/GenBank/DDBJ whole genome shotgun (WGS) entry which is preliminary data.</text>
</comment>
<feature type="compositionally biased region" description="Polar residues" evidence="8">
    <location>
        <begin position="245"/>
        <end position="255"/>
    </location>
</feature>
<feature type="compositionally biased region" description="Low complexity" evidence="8">
    <location>
        <begin position="516"/>
        <end position="527"/>
    </location>
</feature>
<evidence type="ECO:0000256" key="1">
    <source>
        <dbReference type="ARBA" id="ARBA00004123"/>
    </source>
</evidence>
<evidence type="ECO:0000256" key="7">
    <source>
        <dbReference type="ARBA" id="ARBA00023242"/>
    </source>
</evidence>
<feature type="region of interest" description="Disordered" evidence="8">
    <location>
        <begin position="863"/>
        <end position="1374"/>
    </location>
</feature>
<evidence type="ECO:0000313" key="11">
    <source>
        <dbReference type="Proteomes" id="UP000033710"/>
    </source>
</evidence>
<evidence type="ECO:0000256" key="5">
    <source>
        <dbReference type="ARBA" id="ARBA00022829"/>
    </source>
</evidence>
<feature type="compositionally biased region" description="Basic and acidic residues" evidence="8">
    <location>
        <begin position="488"/>
        <end position="499"/>
    </location>
</feature>
<feature type="compositionally biased region" description="Polar residues" evidence="8">
    <location>
        <begin position="771"/>
        <end position="783"/>
    </location>
</feature>
<feature type="compositionally biased region" description="Low complexity" evidence="8">
    <location>
        <begin position="1181"/>
        <end position="1191"/>
    </location>
</feature>
<dbReference type="PANTHER" id="PTHR13142">
    <property type="entry name" value="INNER CENTROMERE PROTEIN"/>
    <property type="match status" value="1"/>
</dbReference>
<feature type="compositionally biased region" description="Low complexity" evidence="8">
    <location>
        <begin position="278"/>
        <end position="289"/>
    </location>
</feature>
<feature type="compositionally biased region" description="Low complexity" evidence="8">
    <location>
        <begin position="168"/>
        <end position="189"/>
    </location>
</feature>
<feature type="compositionally biased region" description="Polar residues" evidence="8">
    <location>
        <begin position="343"/>
        <end position="359"/>
    </location>
</feature>
<evidence type="ECO:0000259" key="9">
    <source>
        <dbReference type="Pfam" id="PF03941"/>
    </source>
</evidence>
<feature type="region of interest" description="Disordered" evidence="8">
    <location>
        <begin position="1399"/>
        <end position="1419"/>
    </location>
</feature>
<dbReference type="EMBL" id="AXCR01000004">
    <property type="protein sequence ID" value="KJR88813.1"/>
    <property type="molecule type" value="Genomic_DNA"/>
</dbReference>
<feature type="domain" description="Inner centromere protein ARK-binding" evidence="9">
    <location>
        <begin position="1537"/>
        <end position="1589"/>
    </location>
</feature>
<evidence type="ECO:0000256" key="3">
    <source>
        <dbReference type="ARBA" id="ARBA00010042"/>
    </source>
</evidence>
<feature type="region of interest" description="Disordered" evidence="8">
    <location>
        <begin position="273"/>
        <end position="414"/>
    </location>
</feature>
<comment type="similarity">
    <text evidence="3">Belongs to the INCENP family.</text>
</comment>
<feature type="compositionally biased region" description="Basic and acidic residues" evidence="8">
    <location>
        <begin position="872"/>
        <end position="885"/>
    </location>
</feature>
<keyword evidence="5" id="KW-0159">Chromosome partition</keyword>
<comment type="subcellular location">
    <subcellularLocation>
        <location evidence="2">Cytoplasm</location>
        <location evidence="2">Cytoskeleton</location>
        <location evidence="2">Spindle</location>
    </subcellularLocation>
    <subcellularLocation>
        <location evidence="1">Nucleus</location>
    </subcellularLocation>
</comment>
<organism evidence="10 11">
    <name type="scientific">Sporothrix schenckii 1099-18</name>
    <dbReference type="NCBI Taxonomy" id="1397361"/>
    <lineage>
        <taxon>Eukaryota</taxon>
        <taxon>Fungi</taxon>
        <taxon>Dikarya</taxon>
        <taxon>Ascomycota</taxon>
        <taxon>Pezizomycotina</taxon>
        <taxon>Sordariomycetes</taxon>
        <taxon>Sordariomycetidae</taxon>
        <taxon>Ophiostomatales</taxon>
        <taxon>Ophiostomataceae</taxon>
        <taxon>Sporothrix</taxon>
    </lineage>
</organism>
<feature type="compositionally biased region" description="Low complexity" evidence="8">
    <location>
        <begin position="1504"/>
        <end position="1524"/>
    </location>
</feature>
<feature type="compositionally biased region" description="Gly residues" evidence="8">
    <location>
        <begin position="1356"/>
        <end position="1366"/>
    </location>
</feature>
<accession>A0A0F2MGI0</accession>
<dbReference type="Pfam" id="PF03941">
    <property type="entry name" value="INCENP_ARK-bind"/>
    <property type="match status" value="1"/>
</dbReference>
<keyword evidence="6" id="KW-0206">Cytoskeleton</keyword>
<dbReference type="KEGG" id="ssck:SPSK_06865"/>
<evidence type="ECO:0000256" key="8">
    <source>
        <dbReference type="SAM" id="MobiDB-lite"/>
    </source>
</evidence>
<proteinExistence type="inferred from homology"/>